<organism evidence="1 2">
    <name type="scientific">Cetraspora pellucida</name>
    <dbReference type="NCBI Taxonomy" id="1433469"/>
    <lineage>
        <taxon>Eukaryota</taxon>
        <taxon>Fungi</taxon>
        <taxon>Fungi incertae sedis</taxon>
        <taxon>Mucoromycota</taxon>
        <taxon>Glomeromycotina</taxon>
        <taxon>Glomeromycetes</taxon>
        <taxon>Diversisporales</taxon>
        <taxon>Gigasporaceae</taxon>
        <taxon>Cetraspora</taxon>
    </lineage>
</organism>
<feature type="non-terminal residue" evidence="1">
    <location>
        <position position="1"/>
    </location>
</feature>
<evidence type="ECO:0000313" key="1">
    <source>
        <dbReference type="EMBL" id="CAG8748434.1"/>
    </source>
</evidence>
<proteinExistence type="predicted"/>
<comment type="caution">
    <text evidence="1">The sequence shown here is derived from an EMBL/GenBank/DDBJ whole genome shotgun (WGS) entry which is preliminary data.</text>
</comment>
<reference evidence="1" key="1">
    <citation type="submission" date="2021-06" db="EMBL/GenBank/DDBJ databases">
        <authorList>
            <person name="Kallberg Y."/>
            <person name="Tangrot J."/>
            <person name="Rosling A."/>
        </authorList>
    </citation>
    <scope>NUCLEOTIDE SEQUENCE</scope>
    <source>
        <strain evidence="1">28 12/20/2015</strain>
    </source>
</reference>
<evidence type="ECO:0000313" key="2">
    <source>
        <dbReference type="Proteomes" id="UP000789366"/>
    </source>
</evidence>
<sequence>AYKYICHLRDHFTRFLWAQCLTSKSVSEVAVFLYNIFVVFGAPTILQSDNSKEFITDLIAELLTLWPGVHIINGCLRHPQSQGMVER</sequence>
<dbReference type="Proteomes" id="UP000789366">
    <property type="component" value="Unassembled WGS sequence"/>
</dbReference>
<gene>
    <name evidence="1" type="ORF">SPELUC_LOCUS14305</name>
</gene>
<keyword evidence="2" id="KW-1185">Reference proteome</keyword>
<name>A0ACA9QEX7_9GLOM</name>
<dbReference type="EMBL" id="CAJVPW010041530">
    <property type="protein sequence ID" value="CAG8748434.1"/>
    <property type="molecule type" value="Genomic_DNA"/>
</dbReference>
<accession>A0ACA9QEX7</accession>
<feature type="non-terminal residue" evidence="1">
    <location>
        <position position="87"/>
    </location>
</feature>
<protein>
    <submittedName>
        <fullName evidence="1">13467_t:CDS:1</fullName>
    </submittedName>
</protein>